<comment type="caution">
    <text evidence="2">The sequence shown here is derived from an EMBL/GenBank/DDBJ whole genome shotgun (WGS) entry which is preliminary data.</text>
</comment>
<evidence type="ECO:0000313" key="3">
    <source>
        <dbReference type="Proteomes" id="UP000601223"/>
    </source>
</evidence>
<dbReference type="AlphaFoldDB" id="A0A8J3NJZ0"/>
<evidence type="ECO:0000313" key="2">
    <source>
        <dbReference type="EMBL" id="GIF80945.1"/>
    </source>
</evidence>
<gene>
    <name evidence="2" type="ORF">Cba03nite_22940</name>
</gene>
<dbReference type="Proteomes" id="UP000601223">
    <property type="component" value="Unassembled WGS sequence"/>
</dbReference>
<accession>A0A8J3NJZ0</accession>
<keyword evidence="3" id="KW-1185">Reference proteome</keyword>
<protein>
    <submittedName>
        <fullName evidence="2">Uncharacterized protein</fullName>
    </submittedName>
</protein>
<sequence length="169" mass="17410">MLAERTDRFGGGAAVHGAPGYPRPIARSWRQGGPAGGGREMDALGLLRAEFGWGLLVLADRDSDRKVPGPGLPAQLVLPGADAAVVKVRHAQTGETVVRIWAEGTDRGSLQPVELGGCSIQIPSGVLVVSDVEGADSATVPLEPGMYALTVLGDAVVEAALVDVLLERA</sequence>
<reference evidence="2 3" key="1">
    <citation type="submission" date="2021-01" db="EMBL/GenBank/DDBJ databases">
        <title>Whole genome shotgun sequence of Catellatospora bangladeshensis NBRC 107357.</title>
        <authorList>
            <person name="Komaki H."/>
            <person name="Tamura T."/>
        </authorList>
    </citation>
    <scope>NUCLEOTIDE SEQUENCE [LARGE SCALE GENOMIC DNA]</scope>
    <source>
        <strain evidence="2 3">NBRC 107357</strain>
    </source>
</reference>
<name>A0A8J3NJZ0_9ACTN</name>
<proteinExistence type="predicted"/>
<organism evidence="2 3">
    <name type="scientific">Catellatospora bangladeshensis</name>
    <dbReference type="NCBI Taxonomy" id="310355"/>
    <lineage>
        <taxon>Bacteria</taxon>
        <taxon>Bacillati</taxon>
        <taxon>Actinomycetota</taxon>
        <taxon>Actinomycetes</taxon>
        <taxon>Micromonosporales</taxon>
        <taxon>Micromonosporaceae</taxon>
        <taxon>Catellatospora</taxon>
    </lineage>
</organism>
<feature type="region of interest" description="Disordered" evidence="1">
    <location>
        <begin position="1"/>
        <end position="36"/>
    </location>
</feature>
<dbReference type="EMBL" id="BONF01000011">
    <property type="protein sequence ID" value="GIF80945.1"/>
    <property type="molecule type" value="Genomic_DNA"/>
</dbReference>
<evidence type="ECO:0000256" key="1">
    <source>
        <dbReference type="SAM" id="MobiDB-lite"/>
    </source>
</evidence>